<name>A0ABS5VUZ0_9BACT</name>
<evidence type="ECO:0000313" key="3">
    <source>
        <dbReference type="Proteomes" id="UP000772618"/>
    </source>
</evidence>
<evidence type="ECO:0000256" key="1">
    <source>
        <dbReference type="SAM" id="Phobius"/>
    </source>
</evidence>
<evidence type="ECO:0008006" key="4">
    <source>
        <dbReference type="Google" id="ProtNLM"/>
    </source>
</evidence>
<keyword evidence="1" id="KW-0812">Transmembrane</keyword>
<proteinExistence type="predicted"/>
<sequence>MRSKKLIFLFVALLLPVLIFVFLRIFGKNQFEVPLIFEEGVTDVPSECNFEYTSPYVLPDSLVNKLSIAENKLTILTFARETQALRRVVEGLNDDGRITMLNGNALGFKNENLVKNCVLLLKSPNDVVLFDGQKQIRGYYDSRDRDELDRLEAELKILLEKY</sequence>
<keyword evidence="1" id="KW-0472">Membrane</keyword>
<reference evidence="2 3" key="1">
    <citation type="submission" date="2021-05" db="EMBL/GenBank/DDBJ databases">
        <title>A Polyphasic approach of four new species of the genus Ohtaekwangia: Ohtaekwangia histidinii sp. nov., Ohtaekwangia cretensis sp. nov., Ohtaekwangia indiensis sp. nov., Ohtaekwangia reichenbachii sp. nov. from diverse environment.</title>
        <authorList>
            <person name="Octaviana S."/>
        </authorList>
    </citation>
    <scope>NUCLEOTIDE SEQUENCE [LARGE SCALE GENOMIC DNA]</scope>
    <source>
        <strain evidence="2 3">PWU20</strain>
    </source>
</reference>
<gene>
    <name evidence="2" type="ORF">KK060_18260</name>
</gene>
<feature type="transmembrane region" description="Helical" evidence="1">
    <location>
        <begin position="6"/>
        <end position="26"/>
    </location>
</feature>
<evidence type="ECO:0000313" key="2">
    <source>
        <dbReference type="EMBL" id="MBT1705243.1"/>
    </source>
</evidence>
<dbReference type="Proteomes" id="UP000772618">
    <property type="component" value="Unassembled WGS sequence"/>
</dbReference>
<accession>A0ABS5VUZ0</accession>
<dbReference type="RefSeq" id="WP_254155198.1">
    <property type="nucleotide sequence ID" value="NZ_JAHESD010000050.1"/>
</dbReference>
<comment type="caution">
    <text evidence="2">The sequence shown here is derived from an EMBL/GenBank/DDBJ whole genome shotgun (WGS) entry which is preliminary data.</text>
</comment>
<keyword evidence="1" id="KW-1133">Transmembrane helix</keyword>
<protein>
    <recommendedName>
        <fullName evidence="4">DUF4174 domain-containing protein</fullName>
    </recommendedName>
</protein>
<organism evidence="2 3">
    <name type="scientific">Chryseosolibacter indicus</name>
    <dbReference type="NCBI Taxonomy" id="2782351"/>
    <lineage>
        <taxon>Bacteria</taxon>
        <taxon>Pseudomonadati</taxon>
        <taxon>Bacteroidota</taxon>
        <taxon>Cytophagia</taxon>
        <taxon>Cytophagales</taxon>
        <taxon>Chryseotaleaceae</taxon>
        <taxon>Chryseosolibacter</taxon>
    </lineage>
</organism>
<dbReference type="EMBL" id="JAHESD010000050">
    <property type="protein sequence ID" value="MBT1705243.1"/>
    <property type="molecule type" value="Genomic_DNA"/>
</dbReference>
<keyword evidence="3" id="KW-1185">Reference proteome</keyword>